<organism evidence="1">
    <name type="scientific">Nothobranchius rachovii</name>
    <name type="common">bluefin notho</name>
    <dbReference type="NCBI Taxonomy" id="451742"/>
    <lineage>
        <taxon>Eukaryota</taxon>
        <taxon>Metazoa</taxon>
        <taxon>Chordata</taxon>
        <taxon>Craniata</taxon>
        <taxon>Vertebrata</taxon>
        <taxon>Euteleostomi</taxon>
        <taxon>Actinopterygii</taxon>
        <taxon>Neopterygii</taxon>
        <taxon>Teleostei</taxon>
        <taxon>Neoteleostei</taxon>
        <taxon>Acanthomorphata</taxon>
        <taxon>Ovalentaria</taxon>
        <taxon>Atherinomorphae</taxon>
        <taxon>Cyprinodontiformes</taxon>
        <taxon>Nothobranchiidae</taxon>
        <taxon>Nothobranchius</taxon>
    </lineage>
</organism>
<sequence>ALVHRLHRRPDNGGTVQYSRQPELKQSNKEGMRFTSMHVLRGVQSIRTYIKHGGTFVIARFPRRPNITDAHNNAQWLMATKTD</sequence>
<dbReference type="EMBL" id="HAEH01002506">
    <property type="protein sequence ID" value="SBR69061.1"/>
    <property type="molecule type" value="Transcribed_RNA"/>
</dbReference>
<name>A0A1A8NJC4_9TELE</name>
<reference evidence="1" key="1">
    <citation type="submission" date="2016-05" db="EMBL/GenBank/DDBJ databases">
        <authorList>
            <person name="Lavstsen T."/>
            <person name="Jespersen J.S."/>
        </authorList>
    </citation>
    <scope>NUCLEOTIDE SEQUENCE</scope>
    <source>
        <tissue evidence="1">Brain</tissue>
    </source>
</reference>
<reference evidence="1" key="2">
    <citation type="submission" date="2016-06" db="EMBL/GenBank/DDBJ databases">
        <title>The genome of a short-lived fish provides insights into sex chromosome evolution and the genetic control of aging.</title>
        <authorList>
            <person name="Reichwald K."/>
            <person name="Felder M."/>
            <person name="Petzold A."/>
            <person name="Koch P."/>
            <person name="Groth M."/>
            <person name="Platzer M."/>
        </authorList>
    </citation>
    <scope>NUCLEOTIDE SEQUENCE</scope>
    <source>
        <tissue evidence="1">Brain</tissue>
    </source>
</reference>
<dbReference type="AlphaFoldDB" id="A0A1A8NJC4"/>
<feature type="non-terminal residue" evidence="1">
    <location>
        <position position="1"/>
    </location>
</feature>
<accession>A0A1A8NJC4</accession>
<gene>
    <name evidence="1" type="primary">Nfu_g_1_017859</name>
</gene>
<evidence type="ECO:0000313" key="1">
    <source>
        <dbReference type="EMBL" id="SBR69061.1"/>
    </source>
</evidence>
<protein>
    <submittedName>
        <fullName evidence="1">Uncharacterized protein</fullName>
    </submittedName>
</protein>
<proteinExistence type="predicted"/>